<dbReference type="AlphaFoldDB" id="F0T6U3"/>
<keyword evidence="3" id="KW-0804">Transcription</keyword>
<evidence type="ECO:0000256" key="1">
    <source>
        <dbReference type="ARBA" id="ARBA00023015"/>
    </source>
</evidence>
<dbReference type="Gene3D" id="1.10.357.10">
    <property type="entry name" value="Tetracycline Repressor, domain 2"/>
    <property type="match status" value="1"/>
</dbReference>
<dbReference type="PRINTS" id="PR00455">
    <property type="entry name" value="HTHTETR"/>
</dbReference>
<reference evidence="6 7" key="2">
    <citation type="journal article" date="2014" name="Int. J. Syst. Evol. Microbiol.">
        <title>Methanobacterium paludis sp. nov. and a novel strain of Methanobacterium lacus isolated from northern peatlands.</title>
        <authorList>
            <person name="Cadillo-Quiroz H."/>
            <person name="Brauer S.L."/>
            <person name="Goodson N."/>
            <person name="Yavitt J.B."/>
            <person name="Zinder S.H."/>
        </authorList>
    </citation>
    <scope>NUCLEOTIDE SEQUENCE [LARGE SCALE GENOMIC DNA]</scope>
    <source>
        <strain evidence="6 7">AL-21</strain>
    </source>
</reference>
<dbReference type="InterPro" id="IPR050109">
    <property type="entry name" value="HTH-type_TetR-like_transc_reg"/>
</dbReference>
<gene>
    <name evidence="6" type="ordered locus">Metbo_1221</name>
</gene>
<evidence type="ECO:0000256" key="2">
    <source>
        <dbReference type="ARBA" id="ARBA00023125"/>
    </source>
</evidence>
<protein>
    <submittedName>
        <fullName evidence="6">Transcriptional regulator, TetR family</fullName>
    </submittedName>
</protein>
<dbReference type="InterPro" id="IPR023772">
    <property type="entry name" value="DNA-bd_HTH_TetR-type_CS"/>
</dbReference>
<feature type="domain" description="HTH tetR-type" evidence="5">
    <location>
        <begin position="12"/>
        <end position="72"/>
    </location>
</feature>
<keyword evidence="1" id="KW-0805">Transcription regulation</keyword>
<sequence length="221" mass="26052">MAIPERKQREKIQRRESMIDAAEILFFKKGYDNVTMKDIADEVELNRATIYLYFENKEALCFAVILKGMRILNGMIKKNVKRTTARRMINAVGSTYYMFFQMYPQYFKVYNYFQSGRFEVEDLLSSTNGQHKSSVWDLKEILKLQREIFNILLEIITNLDKKTISVDMDPKLLTIIILSTLDGMISPSPVMKMEFKELNLNEYQNFNIIFLNFVNKLLSLD</sequence>
<dbReference type="InterPro" id="IPR009057">
    <property type="entry name" value="Homeodomain-like_sf"/>
</dbReference>
<dbReference type="HOGENOM" id="CLU_069356_12_1_2"/>
<dbReference type="eggNOG" id="arCOG02644">
    <property type="taxonomic scope" value="Archaea"/>
</dbReference>
<dbReference type="InterPro" id="IPR001647">
    <property type="entry name" value="HTH_TetR"/>
</dbReference>
<dbReference type="PANTHER" id="PTHR30055">
    <property type="entry name" value="HTH-TYPE TRANSCRIPTIONAL REGULATOR RUTR"/>
    <property type="match status" value="1"/>
</dbReference>
<evidence type="ECO:0000259" key="5">
    <source>
        <dbReference type="PROSITE" id="PS50977"/>
    </source>
</evidence>
<dbReference type="PROSITE" id="PS01081">
    <property type="entry name" value="HTH_TETR_1"/>
    <property type="match status" value="1"/>
</dbReference>
<reference evidence="7" key="1">
    <citation type="submission" date="2011-02" db="EMBL/GenBank/DDBJ databases">
        <title>Complete sequence of Methanobacterium sp. AL-21.</title>
        <authorList>
            <consortium name="US DOE Joint Genome Institute"/>
            <person name="Lucas S."/>
            <person name="Copeland A."/>
            <person name="Lapidus A."/>
            <person name="Cheng J.-F."/>
            <person name="Goodwin L."/>
            <person name="Pitluck S."/>
            <person name="Chertkov O."/>
            <person name="Detter J.C."/>
            <person name="Han C."/>
            <person name="Tapia R."/>
            <person name="Land M."/>
            <person name="Hauser L."/>
            <person name="Kyrpides N."/>
            <person name="Ivanova N."/>
            <person name="Mikhailova N."/>
            <person name="Pagani I."/>
            <person name="Cadillo-Quiroz H."/>
            <person name="Imachi H."/>
            <person name="Zinder S."/>
            <person name="Liu W."/>
            <person name="Woyke T."/>
        </authorList>
    </citation>
    <scope>NUCLEOTIDE SEQUENCE [LARGE SCALE GENOMIC DNA]</scope>
    <source>
        <strain evidence="7">AL-21</strain>
    </source>
</reference>
<name>F0T6U3_METLA</name>
<dbReference type="EMBL" id="CP002551">
    <property type="protein sequence ID" value="ADZ09463.1"/>
    <property type="molecule type" value="Genomic_DNA"/>
</dbReference>
<feature type="DNA-binding region" description="H-T-H motif" evidence="4">
    <location>
        <begin position="35"/>
        <end position="54"/>
    </location>
</feature>
<dbReference type="OrthoDB" id="135877at2157"/>
<evidence type="ECO:0000313" key="7">
    <source>
        <dbReference type="Proteomes" id="UP000007490"/>
    </source>
</evidence>
<dbReference type="PROSITE" id="PS50977">
    <property type="entry name" value="HTH_TETR_2"/>
    <property type="match status" value="1"/>
</dbReference>
<keyword evidence="2 4" id="KW-0238">DNA-binding</keyword>
<dbReference type="RefSeq" id="WP_013644814.1">
    <property type="nucleotide sequence ID" value="NC_015216.1"/>
</dbReference>
<proteinExistence type="predicted"/>
<evidence type="ECO:0000256" key="4">
    <source>
        <dbReference type="PROSITE-ProRule" id="PRU00335"/>
    </source>
</evidence>
<dbReference type="SUPFAM" id="SSF46689">
    <property type="entry name" value="Homeodomain-like"/>
    <property type="match status" value="1"/>
</dbReference>
<dbReference type="GO" id="GO:0003700">
    <property type="term" value="F:DNA-binding transcription factor activity"/>
    <property type="evidence" value="ECO:0007669"/>
    <property type="project" value="TreeGrafter"/>
</dbReference>
<evidence type="ECO:0000256" key="3">
    <source>
        <dbReference type="ARBA" id="ARBA00023163"/>
    </source>
</evidence>
<dbReference type="PANTHER" id="PTHR30055:SF234">
    <property type="entry name" value="HTH-TYPE TRANSCRIPTIONAL REGULATOR BETI"/>
    <property type="match status" value="1"/>
</dbReference>
<dbReference type="GO" id="GO:0000976">
    <property type="term" value="F:transcription cis-regulatory region binding"/>
    <property type="evidence" value="ECO:0007669"/>
    <property type="project" value="TreeGrafter"/>
</dbReference>
<evidence type="ECO:0000313" key="6">
    <source>
        <dbReference type="EMBL" id="ADZ09463.1"/>
    </source>
</evidence>
<accession>F0T6U3</accession>
<dbReference type="KEGG" id="mel:Metbo_1221"/>
<dbReference type="Pfam" id="PF00440">
    <property type="entry name" value="TetR_N"/>
    <property type="match status" value="1"/>
</dbReference>
<keyword evidence="7" id="KW-1185">Reference proteome</keyword>
<organism evidence="6 7">
    <name type="scientific">Methanobacterium lacus (strain AL-21)</name>
    <dbReference type="NCBI Taxonomy" id="877455"/>
    <lineage>
        <taxon>Archaea</taxon>
        <taxon>Methanobacteriati</taxon>
        <taxon>Methanobacteriota</taxon>
        <taxon>Methanomada group</taxon>
        <taxon>Methanobacteria</taxon>
        <taxon>Methanobacteriales</taxon>
        <taxon>Methanobacteriaceae</taxon>
        <taxon>Methanobacterium</taxon>
    </lineage>
</organism>
<dbReference type="Proteomes" id="UP000007490">
    <property type="component" value="Chromosome"/>
</dbReference>
<dbReference type="GeneID" id="10277672"/>